<dbReference type="PANTHER" id="PTHR46383">
    <property type="entry name" value="ASPARTATE AMINOTRANSFERASE"/>
    <property type="match status" value="1"/>
</dbReference>
<dbReference type="Proteomes" id="UP001431784">
    <property type="component" value="Unassembled WGS sequence"/>
</dbReference>
<evidence type="ECO:0000256" key="7">
    <source>
        <dbReference type="RuleBase" id="RU000481"/>
    </source>
</evidence>
<dbReference type="EC" id="2.6.1.-" evidence="7"/>
<gene>
    <name evidence="9" type="ORF">PUT78_20925</name>
</gene>
<evidence type="ECO:0000256" key="1">
    <source>
        <dbReference type="ARBA" id="ARBA00001933"/>
    </source>
</evidence>
<keyword evidence="4 7" id="KW-0808">Transferase</keyword>
<feature type="domain" description="Aminotransferase class I/classII large" evidence="8">
    <location>
        <begin position="34"/>
        <end position="393"/>
    </location>
</feature>
<dbReference type="CDD" id="cd00609">
    <property type="entry name" value="AAT_like"/>
    <property type="match status" value="1"/>
</dbReference>
<dbReference type="EMBL" id="JAQZSM010000037">
    <property type="protein sequence ID" value="MDD7973528.1"/>
    <property type="molecule type" value="Genomic_DNA"/>
</dbReference>
<accession>A0ABT5TEH5</accession>
<evidence type="ECO:0000256" key="6">
    <source>
        <dbReference type="ARBA" id="ARBA00049185"/>
    </source>
</evidence>
<reference evidence="9" key="1">
    <citation type="submission" date="2023-02" db="EMBL/GenBank/DDBJ databases">
        <title>Description of Roseinatronobacter alkalisoli sp. nov., an alkaliphilic bacerium isolated from soda soil.</title>
        <authorList>
            <person name="Wei W."/>
        </authorList>
    </citation>
    <scope>NUCLEOTIDE SEQUENCE</scope>
    <source>
        <strain evidence="9">HJB301</strain>
    </source>
</reference>
<proteinExistence type="inferred from homology"/>
<dbReference type="Pfam" id="PF00155">
    <property type="entry name" value="Aminotran_1_2"/>
    <property type="match status" value="1"/>
</dbReference>
<dbReference type="InterPro" id="IPR015424">
    <property type="entry name" value="PyrdxlP-dep_Trfase"/>
</dbReference>
<dbReference type="PANTHER" id="PTHR46383:SF1">
    <property type="entry name" value="ASPARTATE AMINOTRANSFERASE"/>
    <property type="match status" value="1"/>
</dbReference>
<dbReference type="InterPro" id="IPR015421">
    <property type="entry name" value="PyrdxlP-dep_Trfase_major"/>
</dbReference>
<dbReference type="PROSITE" id="PS00105">
    <property type="entry name" value="AA_TRANSFER_CLASS_1"/>
    <property type="match status" value="1"/>
</dbReference>
<dbReference type="InterPro" id="IPR015422">
    <property type="entry name" value="PyrdxlP-dep_Trfase_small"/>
</dbReference>
<evidence type="ECO:0000256" key="5">
    <source>
        <dbReference type="ARBA" id="ARBA00022898"/>
    </source>
</evidence>
<comment type="cofactor">
    <cofactor evidence="1 7">
        <name>pyridoxal 5'-phosphate</name>
        <dbReference type="ChEBI" id="CHEBI:597326"/>
    </cofactor>
</comment>
<dbReference type="InterPro" id="IPR050596">
    <property type="entry name" value="AspAT/PAT-like"/>
</dbReference>
<dbReference type="SUPFAM" id="SSF53383">
    <property type="entry name" value="PLP-dependent transferases"/>
    <property type="match status" value="1"/>
</dbReference>
<protein>
    <recommendedName>
        <fullName evidence="7">Aminotransferase</fullName>
        <ecNumber evidence="7">2.6.1.-</ecNumber>
    </recommendedName>
</protein>
<dbReference type="Gene3D" id="3.90.1150.10">
    <property type="entry name" value="Aspartate Aminotransferase, domain 1"/>
    <property type="match status" value="1"/>
</dbReference>
<evidence type="ECO:0000259" key="8">
    <source>
        <dbReference type="Pfam" id="PF00155"/>
    </source>
</evidence>
<evidence type="ECO:0000313" key="9">
    <source>
        <dbReference type="EMBL" id="MDD7973528.1"/>
    </source>
</evidence>
<comment type="caution">
    <text evidence="9">The sequence shown here is derived from an EMBL/GenBank/DDBJ whole genome shotgun (WGS) entry which is preliminary data.</text>
</comment>
<dbReference type="RefSeq" id="WP_274354196.1">
    <property type="nucleotide sequence ID" value="NZ_JAQZSM010000037.1"/>
</dbReference>
<evidence type="ECO:0000256" key="2">
    <source>
        <dbReference type="ARBA" id="ARBA00007441"/>
    </source>
</evidence>
<dbReference type="Gene3D" id="3.40.640.10">
    <property type="entry name" value="Type I PLP-dependent aspartate aminotransferase-like (Major domain)"/>
    <property type="match status" value="1"/>
</dbReference>
<dbReference type="InterPro" id="IPR004839">
    <property type="entry name" value="Aminotransferase_I/II_large"/>
</dbReference>
<sequence>MKDVFQSDLLAQIKPAAALAIAAKASQKRAEGVPVINLALGEPDFATPNHVIEAAIQAMRNGETRYTVPDGTAALKDAVVHKFKRDNNLSFSKENISCANGAKQSIYNVLLATLNLGDEVIFSAPHWVSYSDASTLAGGIPKALTSSAQNGFKLTPDLLEAAITPQSRWVILNSPGNPSGSVYTSDEYAALGDVLRRYPRVLIMSDEIYEHINYLDDPFVSFGQACPDLLDRTVIVNGVAKAYAMTGWRIGYIAAPAPLAAVVGKIQSQTTANPCSISQAAAIAALIGPQDFIQTSLAAYRKRRKLMGDGLERAFGRPQTPPDGAFYFFPSITELLGKQGRDGRTFTSDMDIADYLLDQAHVACVPGSAFGLPGHIRFSFATSPEDVQSALSKVESSLSTRGTNR</sequence>
<evidence type="ECO:0000313" key="10">
    <source>
        <dbReference type="Proteomes" id="UP001431784"/>
    </source>
</evidence>
<organism evidence="9 10">
    <name type="scientific">Roseinatronobacter alkalisoli</name>
    <dbReference type="NCBI Taxonomy" id="3028235"/>
    <lineage>
        <taxon>Bacteria</taxon>
        <taxon>Pseudomonadati</taxon>
        <taxon>Pseudomonadota</taxon>
        <taxon>Alphaproteobacteria</taxon>
        <taxon>Rhodobacterales</taxon>
        <taxon>Paracoccaceae</taxon>
        <taxon>Roseinatronobacter</taxon>
    </lineage>
</organism>
<keyword evidence="3 7" id="KW-0032">Aminotransferase</keyword>
<keyword evidence="5" id="KW-0663">Pyridoxal phosphate</keyword>
<evidence type="ECO:0000256" key="3">
    <source>
        <dbReference type="ARBA" id="ARBA00022576"/>
    </source>
</evidence>
<name>A0ABT5TEH5_9RHOB</name>
<comment type="similarity">
    <text evidence="2 7">Belongs to the class-I pyridoxal-phosphate-dependent aminotransferase family.</text>
</comment>
<dbReference type="GO" id="GO:0008483">
    <property type="term" value="F:transaminase activity"/>
    <property type="evidence" value="ECO:0007669"/>
    <property type="project" value="UniProtKB-KW"/>
</dbReference>
<dbReference type="InterPro" id="IPR004838">
    <property type="entry name" value="NHTrfase_class1_PyrdxlP-BS"/>
</dbReference>
<evidence type="ECO:0000256" key="4">
    <source>
        <dbReference type="ARBA" id="ARBA00022679"/>
    </source>
</evidence>
<keyword evidence="10" id="KW-1185">Reference proteome</keyword>
<comment type="catalytic activity">
    <reaction evidence="6">
        <text>L-aspartate + 2-oxoglutarate = oxaloacetate + L-glutamate</text>
        <dbReference type="Rhea" id="RHEA:21824"/>
        <dbReference type="ChEBI" id="CHEBI:16452"/>
        <dbReference type="ChEBI" id="CHEBI:16810"/>
        <dbReference type="ChEBI" id="CHEBI:29985"/>
        <dbReference type="ChEBI" id="CHEBI:29991"/>
        <dbReference type="EC" id="2.6.1.1"/>
    </reaction>
</comment>